<name>A8NJG7_COPC7</name>
<evidence type="ECO:0000256" key="1">
    <source>
        <dbReference type="SAM" id="MobiDB-lite"/>
    </source>
</evidence>
<feature type="region of interest" description="Disordered" evidence="1">
    <location>
        <begin position="96"/>
        <end position="139"/>
    </location>
</feature>
<dbReference type="OMA" id="DECRINA"/>
<dbReference type="VEuPathDB" id="FungiDB:CC1G_09721"/>
<comment type="caution">
    <text evidence="3">The sequence shown here is derived from an EMBL/GenBank/DDBJ whole genome shotgun (WGS) entry which is preliminary data.</text>
</comment>
<dbReference type="GeneID" id="6010734"/>
<dbReference type="Pfam" id="PF00644">
    <property type="entry name" value="PARP"/>
    <property type="match status" value="1"/>
</dbReference>
<dbReference type="InParanoid" id="A8NJG7"/>
<dbReference type="HOGENOM" id="CLU_039434_0_0_1"/>
<gene>
    <name evidence="3" type="ORF">CC1G_09721</name>
</gene>
<sequence length="423" mass="46887">MSDDYRYPSDLDSDEGSILWDQDSRDYLDDDDEDFLDSFDDLSISNSERRRPLVLHPVESLCIICLARPKYTLNGRSYTTCGLRCAAILQNATQASPAPSIKRLPTSTPSVRPPPRAPAIGTRRRALPASTANGDSSHTQKPVCVVCKQRPSYRDAVTCGLTCLESLATNGGDPTMCNYCHRKPRQGTEPQCGTTCAESANKACLYCRSRPRNGRYHLCSMACKKLSTKQTPLLLEAPKGHATYEMVEKNFLSSWKAGASSVRPTVKRVYKIIENADFLKPYDAYKKRVKNEQFRYHGTTRTCSLGKVGSNQTKVCNDSRCSMCNILKTSFKLLAFFILNRFGAGVYTSSASNKAFSFSNTSGAVLVTKVVLGKVRTVSAWNEVMSCPTGYDSVIFDRQNGTLNETVVYTDDAIRPVFLITFS</sequence>
<dbReference type="InterPro" id="IPR012317">
    <property type="entry name" value="Poly(ADP-ribose)pol_cat_dom"/>
</dbReference>
<dbReference type="eggNOG" id="ENOG502S3UB">
    <property type="taxonomic scope" value="Eukaryota"/>
</dbReference>
<feature type="domain" description="PARP catalytic" evidence="2">
    <location>
        <begin position="243"/>
        <end position="416"/>
    </location>
</feature>
<dbReference type="Gene3D" id="3.90.228.10">
    <property type="match status" value="1"/>
</dbReference>
<dbReference type="PANTHER" id="PTHR31681:SF3">
    <property type="entry name" value="OS04G0690100 PROTEIN"/>
    <property type="match status" value="1"/>
</dbReference>
<dbReference type="AlphaFoldDB" id="A8NJG7"/>
<dbReference type="SUPFAM" id="SSF56399">
    <property type="entry name" value="ADP-ribosylation"/>
    <property type="match status" value="1"/>
</dbReference>
<accession>A8NJG7</accession>
<dbReference type="Proteomes" id="UP000001861">
    <property type="component" value="Unassembled WGS sequence"/>
</dbReference>
<evidence type="ECO:0000313" key="3">
    <source>
        <dbReference type="EMBL" id="EAU87624.2"/>
    </source>
</evidence>
<dbReference type="KEGG" id="cci:CC1G_09721"/>
<dbReference type="PANTHER" id="PTHR31681">
    <property type="entry name" value="C2H2-LIKE ZINC FINGER PROTEIN"/>
    <property type="match status" value="1"/>
</dbReference>
<reference evidence="3 4" key="1">
    <citation type="journal article" date="2010" name="Proc. Natl. Acad. Sci. U.S.A.">
        <title>Insights into evolution of multicellular fungi from the assembled chromosomes of the mushroom Coprinopsis cinerea (Coprinus cinereus).</title>
        <authorList>
            <person name="Stajich J.E."/>
            <person name="Wilke S.K."/>
            <person name="Ahren D."/>
            <person name="Au C.H."/>
            <person name="Birren B.W."/>
            <person name="Borodovsky M."/>
            <person name="Burns C."/>
            <person name="Canback B."/>
            <person name="Casselton L.A."/>
            <person name="Cheng C.K."/>
            <person name="Deng J."/>
            <person name="Dietrich F.S."/>
            <person name="Fargo D.C."/>
            <person name="Farman M.L."/>
            <person name="Gathman A.C."/>
            <person name="Goldberg J."/>
            <person name="Guigo R."/>
            <person name="Hoegger P.J."/>
            <person name="Hooker J.B."/>
            <person name="Huggins A."/>
            <person name="James T.Y."/>
            <person name="Kamada T."/>
            <person name="Kilaru S."/>
            <person name="Kodira C."/>
            <person name="Kues U."/>
            <person name="Kupfer D."/>
            <person name="Kwan H.S."/>
            <person name="Lomsadze A."/>
            <person name="Li W."/>
            <person name="Lilly W.W."/>
            <person name="Ma L.J."/>
            <person name="Mackey A.J."/>
            <person name="Manning G."/>
            <person name="Martin F."/>
            <person name="Muraguchi H."/>
            <person name="Natvig D.O."/>
            <person name="Palmerini H."/>
            <person name="Ramesh M.A."/>
            <person name="Rehmeyer C.J."/>
            <person name="Roe B.A."/>
            <person name="Shenoy N."/>
            <person name="Stanke M."/>
            <person name="Ter-Hovhannisyan V."/>
            <person name="Tunlid A."/>
            <person name="Velagapudi R."/>
            <person name="Vision T.J."/>
            <person name="Zeng Q."/>
            <person name="Zolan M.E."/>
            <person name="Pukkila P.J."/>
        </authorList>
    </citation>
    <scope>NUCLEOTIDE SEQUENCE [LARGE SCALE GENOMIC DNA]</scope>
    <source>
        <strain evidence="4">Okayama-7 / 130 / ATCC MYA-4618 / FGSC 9003</strain>
    </source>
</reference>
<keyword evidence="4" id="KW-1185">Reference proteome</keyword>
<evidence type="ECO:0000313" key="4">
    <source>
        <dbReference type="Proteomes" id="UP000001861"/>
    </source>
</evidence>
<organism evidence="3 4">
    <name type="scientific">Coprinopsis cinerea (strain Okayama-7 / 130 / ATCC MYA-4618 / FGSC 9003)</name>
    <name type="common">Inky cap fungus</name>
    <name type="synonym">Hormographiella aspergillata</name>
    <dbReference type="NCBI Taxonomy" id="240176"/>
    <lineage>
        <taxon>Eukaryota</taxon>
        <taxon>Fungi</taxon>
        <taxon>Dikarya</taxon>
        <taxon>Basidiomycota</taxon>
        <taxon>Agaricomycotina</taxon>
        <taxon>Agaricomycetes</taxon>
        <taxon>Agaricomycetidae</taxon>
        <taxon>Agaricales</taxon>
        <taxon>Agaricineae</taxon>
        <taxon>Psathyrellaceae</taxon>
        <taxon>Coprinopsis</taxon>
    </lineage>
</organism>
<proteinExistence type="predicted"/>
<dbReference type="GO" id="GO:0003950">
    <property type="term" value="F:NAD+ poly-ADP-ribosyltransferase activity"/>
    <property type="evidence" value="ECO:0007669"/>
    <property type="project" value="InterPro"/>
</dbReference>
<evidence type="ECO:0000259" key="2">
    <source>
        <dbReference type="Pfam" id="PF00644"/>
    </source>
</evidence>
<dbReference type="EMBL" id="AACS02000010">
    <property type="protein sequence ID" value="EAU87624.2"/>
    <property type="molecule type" value="Genomic_DNA"/>
</dbReference>
<dbReference type="RefSeq" id="XP_001834221.2">
    <property type="nucleotide sequence ID" value="XM_001834169.2"/>
</dbReference>
<protein>
    <recommendedName>
        <fullName evidence="2">PARP catalytic domain-containing protein</fullName>
    </recommendedName>
</protein>
<feature type="compositionally biased region" description="Polar residues" evidence="1">
    <location>
        <begin position="130"/>
        <end position="139"/>
    </location>
</feature>
<dbReference type="OrthoDB" id="9514740at2759"/>